<protein>
    <submittedName>
        <fullName evidence="4">Amylo-alpha-1,6-glucosidase</fullName>
    </submittedName>
</protein>
<sequence>MRATNSAASMALVAIPDPYIFGTRLCGDLSEGAAREWLVPDGVGGYAMGTVSGLRTRRYHALLVAAANGGSARRVGLAALDPVLVAESGADVRLATHEWASGAVSPAGNTLLESFHLEQGLPRWRWRTGDVVLEAELAAVPGRPAYGYVYRLVSGGPVTLRVEALATWRDQHGERFAAGGDPAIRATADGVIIDEAYRVAGPGWHAAGQWYRDVHLREEAARGLGAREDLWCAGSFSADLARPGQTLEITAWADDLEAVPPPAARIVAAARERARAIEAKGADTVAARLLLAADAFVVAGAAAPDVIAGYPWFGTWSRDTMLSYEGLFLAADRAAEGRRLLSAYAATLSEGMLANTADTGSVEYNTADATLWFVHAVGRHVAAAGDADLAAELAPDLDRILRAHLDGTRYGIRVDPADSLLVQGADHCALTWMDARIDGNPVTGRGGKAVEINALWINALGTVGDLWKAIGRDATAVRQRYEAAVTSFRRRFPNPDGGGLYDIVDGPTGDDGALRPNQLLAYSLPYGPLRGQLPAAVLGRKLPTPLGLRTLSPDDPAYRPHHRGTPQQRDAAYHQGTVWPWLLGPYRDALAAAGAPKETERAVFGALPGHLGEAGLGSVSETCEGAAPHATTGCPFQAWSVAEALRGWTEIAMTHQEPPRTSTGEQG</sequence>
<dbReference type="PANTHER" id="PTHR10569:SF2">
    <property type="entry name" value="GLYCOGEN DEBRANCHING ENZYME"/>
    <property type="match status" value="1"/>
</dbReference>
<comment type="caution">
    <text evidence="4">The sequence shown here is derived from an EMBL/GenBank/DDBJ whole genome shotgun (WGS) entry which is preliminary data.</text>
</comment>
<dbReference type="InterPro" id="IPR032790">
    <property type="entry name" value="GDE_C"/>
</dbReference>
<accession>A0ABN2SDM7</accession>
<dbReference type="Proteomes" id="UP001499854">
    <property type="component" value="Unassembled WGS sequence"/>
</dbReference>
<evidence type="ECO:0000259" key="2">
    <source>
        <dbReference type="Pfam" id="PF06202"/>
    </source>
</evidence>
<dbReference type="PANTHER" id="PTHR10569">
    <property type="entry name" value="GLYCOGEN DEBRANCHING ENZYME"/>
    <property type="match status" value="1"/>
</dbReference>
<evidence type="ECO:0000256" key="1">
    <source>
        <dbReference type="SAM" id="MobiDB-lite"/>
    </source>
</evidence>
<dbReference type="RefSeq" id="WP_344659877.1">
    <property type="nucleotide sequence ID" value="NZ_BAAAQM010000033.1"/>
</dbReference>
<name>A0ABN2SDM7_9ACTN</name>
<proteinExistence type="predicted"/>
<dbReference type="InterPro" id="IPR012341">
    <property type="entry name" value="6hp_glycosidase-like_sf"/>
</dbReference>
<gene>
    <name evidence="4" type="ORF">GCM10009838_53580</name>
</gene>
<evidence type="ECO:0000313" key="4">
    <source>
        <dbReference type="EMBL" id="GAA1984771.1"/>
    </source>
</evidence>
<keyword evidence="5" id="KW-1185">Reference proteome</keyword>
<evidence type="ECO:0000313" key="5">
    <source>
        <dbReference type="Proteomes" id="UP001499854"/>
    </source>
</evidence>
<dbReference type="InterPro" id="IPR024742">
    <property type="entry name" value="Glycogen_debranch_N"/>
</dbReference>
<evidence type="ECO:0000259" key="3">
    <source>
        <dbReference type="Pfam" id="PF12439"/>
    </source>
</evidence>
<dbReference type="Pfam" id="PF06202">
    <property type="entry name" value="GDE_C"/>
    <property type="match status" value="1"/>
</dbReference>
<feature type="region of interest" description="Disordered" evidence="1">
    <location>
        <begin position="550"/>
        <end position="571"/>
    </location>
</feature>
<dbReference type="EMBL" id="BAAAQM010000033">
    <property type="protein sequence ID" value="GAA1984771.1"/>
    <property type="molecule type" value="Genomic_DNA"/>
</dbReference>
<dbReference type="InterPro" id="IPR008928">
    <property type="entry name" value="6-hairpin_glycosidase_sf"/>
</dbReference>
<organism evidence="4 5">
    <name type="scientific">Catenulispora subtropica</name>
    <dbReference type="NCBI Taxonomy" id="450798"/>
    <lineage>
        <taxon>Bacteria</taxon>
        <taxon>Bacillati</taxon>
        <taxon>Actinomycetota</taxon>
        <taxon>Actinomycetes</taxon>
        <taxon>Catenulisporales</taxon>
        <taxon>Catenulisporaceae</taxon>
        <taxon>Catenulispora</taxon>
    </lineage>
</organism>
<feature type="domain" description="Glycogen debranching enzyme bacterial and archaeal type N-terminal" evidence="3">
    <location>
        <begin position="35"/>
        <end position="242"/>
    </location>
</feature>
<feature type="domain" description="Glycogen debranching enzyme C-terminal" evidence="2">
    <location>
        <begin position="292"/>
        <end position="646"/>
    </location>
</feature>
<dbReference type="Gene3D" id="1.50.10.10">
    <property type="match status" value="1"/>
</dbReference>
<reference evidence="4 5" key="1">
    <citation type="journal article" date="2019" name="Int. J. Syst. Evol. Microbiol.">
        <title>The Global Catalogue of Microorganisms (GCM) 10K type strain sequencing project: providing services to taxonomists for standard genome sequencing and annotation.</title>
        <authorList>
            <consortium name="The Broad Institute Genomics Platform"/>
            <consortium name="The Broad Institute Genome Sequencing Center for Infectious Disease"/>
            <person name="Wu L."/>
            <person name="Ma J."/>
        </authorList>
    </citation>
    <scope>NUCLEOTIDE SEQUENCE [LARGE SCALE GENOMIC DNA]</scope>
    <source>
        <strain evidence="4 5">JCM 16013</strain>
    </source>
</reference>
<dbReference type="InterPro" id="IPR010401">
    <property type="entry name" value="AGL/Gdb1"/>
</dbReference>
<dbReference type="Pfam" id="PF12439">
    <property type="entry name" value="GDE_N"/>
    <property type="match status" value="1"/>
</dbReference>
<dbReference type="SUPFAM" id="SSF48208">
    <property type="entry name" value="Six-hairpin glycosidases"/>
    <property type="match status" value="1"/>
</dbReference>